<dbReference type="KEGG" id="gma:AciX8_0293"/>
<accession>G8P0P0</accession>
<protein>
    <submittedName>
        <fullName evidence="1">Uncharacterized protein</fullName>
    </submittedName>
</protein>
<dbReference type="eggNOG" id="COG4088">
    <property type="taxonomic scope" value="Bacteria"/>
</dbReference>
<name>G8P0P0_GRAMM</name>
<evidence type="ECO:0000313" key="1">
    <source>
        <dbReference type="EMBL" id="AEU34648.1"/>
    </source>
</evidence>
<proteinExistence type="predicted"/>
<organism evidence="1 2">
    <name type="scientific">Granulicella mallensis (strain ATCC BAA-1857 / DSM 23137 / MP5ACTX8)</name>
    <dbReference type="NCBI Taxonomy" id="682795"/>
    <lineage>
        <taxon>Bacteria</taxon>
        <taxon>Pseudomonadati</taxon>
        <taxon>Acidobacteriota</taxon>
        <taxon>Terriglobia</taxon>
        <taxon>Terriglobales</taxon>
        <taxon>Acidobacteriaceae</taxon>
        <taxon>Granulicella</taxon>
    </lineage>
</organism>
<gene>
    <name evidence="1" type="ordered locus">AciX8_0293</name>
</gene>
<evidence type="ECO:0000313" key="2">
    <source>
        <dbReference type="Proteomes" id="UP000007113"/>
    </source>
</evidence>
<keyword evidence="2" id="KW-1185">Reference proteome</keyword>
<dbReference type="HOGENOM" id="CLU_582296_0_0_0"/>
<dbReference type="EMBL" id="CP003130">
    <property type="protein sequence ID" value="AEU34648.1"/>
    <property type="molecule type" value="Genomic_DNA"/>
</dbReference>
<dbReference type="Proteomes" id="UP000007113">
    <property type="component" value="Chromosome"/>
</dbReference>
<dbReference type="AlphaFoldDB" id="G8P0P0"/>
<sequence length="453" mass="51023">MKSDLGESPTRDGVLKFLFESSEYGNLGLFVGAGFSKAIVDAPPKTVALSWGELLAKASKRMRVSLTKLKHEGSGYPDLASRLCEAHARKTKGKPSQSLLKLKRIICAETAWYPPEDKRLKFASYLEKVAPSWIITTNYDQILECLLPGASFSLGPSDTFTSRKGLIPIFHLHGIRTDPESLIISQEDYVALFRPNEYRQIRLALALKESTTCLLGYGLGDVNVLTALDWSSKVFQGKGQAYPREVIQVVRNTKSAQEDPYRLENGIVVVEVEDIADFFDEFVEAIPRWKKQRSRRKAKIKEVLNIFREAAPDDVTDFLEDGEWRRNILAALPKYEIEFVREFEVFLNKVVDQNRKLSSRNGAFREYAKGLNMSLDVLSTFECGKFPPALLAAIVRNMDRLARYIGEGVGNSYSASQLWAERKSELSKSMVAELRAIAGCHRHVSLEELISEL</sequence>
<dbReference type="Pfam" id="PF13289">
    <property type="entry name" value="SIR2_2"/>
    <property type="match status" value="1"/>
</dbReference>
<reference evidence="1 2" key="1">
    <citation type="submission" date="2011-11" db="EMBL/GenBank/DDBJ databases">
        <title>Complete sequence of Granulicella mallensis MP5ACTX8.</title>
        <authorList>
            <consortium name="US DOE Joint Genome Institute"/>
            <person name="Lucas S."/>
            <person name="Copeland A."/>
            <person name="Lapidus A."/>
            <person name="Cheng J.-F."/>
            <person name="Goodwin L."/>
            <person name="Pitluck S."/>
            <person name="Peters L."/>
            <person name="Lu M."/>
            <person name="Detter J.C."/>
            <person name="Han C."/>
            <person name="Tapia R."/>
            <person name="Land M."/>
            <person name="Hauser L."/>
            <person name="Kyrpides N."/>
            <person name="Ivanova N."/>
            <person name="Mikhailova N."/>
            <person name="Pagani I."/>
            <person name="Rawat S."/>
            <person name="Mannisto M."/>
            <person name="Haggblom M."/>
            <person name="Woyke T."/>
        </authorList>
    </citation>
    <scope>NUCLEOTIDE SEQUENCE [LARGE SCALE GENOMIC DNA]</scope>
    <source>
        <strain evidence="2">ATCC BAA-1857 / DSM 23137 / MP5ACTX8</strain>
    </source>
</reference>